<feature type="region of interest" description="Disordered" evidence="1">
    <location>
        <begin position="120"/>
        <end position="170"/>
    </location>
</feature>
<accession>A0A5B7I1J1</accession>
<comment type="caution">
    <text evidence="2">The sequence shown here is derived from an EMBL/GenBank/DDBJ whole genome shotgun (WGS) entry which is preliminary data.</text>
</comment>
<feature type="region of interest" description="Disordered" evidence="1">
    <location>
        <begin position="225"/>
        <end position="246"/>
    </location>
</feature>
<organism evidence="2 3">
    <name type="scientific">Portunus trituberculatus</name>
    <name type="common">Swimming crab</name>
    <name type="synonym">Neptunus trituberculatus</name>
    <dbReference type="NCBI Taxonomy" id="210409"/>
    <lineage>
        <taxon>Eukaryota</taxon>
        <taxon>Metazoa</taxon>
        <taxon>Ecdysozoa</taxon>
        <taxon>Arthropoda</taxon>
        <taxon>Crustacea</taxon>
        <taxon>Multicrustacea</taxon>
        <taxon>Malacostraca</taxon>
        <taxon>Eumalacostraca</taxon>
        <taxon>Eucarida</taxon>
        <taxon>Decapoda</taxon>
        <taxon>Pleocyemata</taxon>
        <taxon>Brachyura</taxon>
        <taxon>Eubrachyura</taxon>
        <taxon>Portunoidea</taxon>
        <taxon>Portunidae</taxon>
        <taxon>Portuninae</taxon>
        <taxon>Portunus</taxon>
    </lineage>
</organism>
<dbReference type="EMBL" id="VSRR010042414">
    <property type="protein sequence ID" value="MPC76025.1"/>
    <property type="molecule type" value="Genomic_DNA"/>
</dbReference>
<evidence type="ECO:0000256" key="1">
    <source>
        <dbReference type="SAM" id="MobiDB-lite"/>
    </source>
</evidence>
<dbReference type="AlphaFoldDB" id="A0A5B7I1J1"/>
<reference evidence="2 3" key="1">
    <citation type="submission" date="2019-05" db="EMBL/GenBank/DDBJ databases">
        <title>Another draft genome of Portunus trituberculatus and its Hox gene families provides insights of decapod evolution.</title>
        <authorList>
            <person name="Jeong J.-H."/>
            <person name="Song I."/>
            <person name="Kim S."/>
            <person name="Choi T."/>
            <person name="Kim D."/>
            <person name="Ryu S."/>
            <person name="Kim W."/>
        </authorList>
    </citation>
    <scope>NUCLEOTIDE SEQUENCE [LARGE SCALE GENOMIC DNA]</scope>
    <source>
        <tissue evidence="2">Muscle</tissue>
    </source>
</reference>
<name>A0A5B7I1J1_PORTR</name>
<feature type="compositionally biased region" description="Basic residues" evidence="1">
    <location>
        <begin position="44"/>
        <end position="59"/>
    </location>
</feature>
<gene>
    <name evidence="2" type="ORF">E2C01_070426</name>
</gene>
<evidence type="ECO:0000313" key="3">
    <source>
        <dbReference type="Proteomes" id="UP000324222"/>
    </source>
</evidence>
<proteinExistence type="predicted"/>
<evidence type="ECO:0000313" key="2">
    <source>
        <dbReference type="EMBL" id="MPC76025.1"/>
    </source>
</evidence>
<feature type="region of interest" description="Disordered" evidence="1">
    <location>
        <begin position="38"/>
        <end position="74"/>
    </location>
</feature>
<feature type="compositionally biased region" description="Gly residues" evidence="1">
    <location>
        <begin position="161"/>
        <end position="170"/>
    </location>
</feature>
<protein>
    <submittedName>
        <fullName evidence="2">Uncharacterized protein</fullName>
    </submittedName>
</protein>
<sequence>MRRGAQVAVRGIHHHRQQHHAVVVPVVAAFAGLQRPRVELTHEARRRTPPRRASHKGGGRRGGDAGGGDGCGRGGRGGGGGGDCGGGGSGDGQAGRVSLCQQVVETAVSQGGGVWQGVARRHQPVSGEASVGPGARHGQLHDGLVQGQEGGAGRRQQGSEGHVGAGRGGLRGAGPPRYLALCGWAAALRHSARRDAATLCLLWRHGVGGRCARRGGDWKTAGGAAAACADRRAAPRRQPPARHRHS</sequence>
<feature type="compositionally biased region" description="Gly residues" evidence="1">
    <location>
        <begin position="64"/>
        <end position="74"/>
    </location>
</feature>
<keyword evidence="3" id="KW-1185">Reference proteome</keyword>
<dbReference type="Proteomes" id="UP000324222">
    <property type="component" value="Unassembled WGS sequence"/>
</dbReference>